<dbReference type="InterPro" id="IPR001387">
    <property type="entry name" value="Cro/C1-type_HTH"/>
</dbReference>
<dbReference type="Pfam" id="PF19054">
    <property type="entry name" value="DUF5753"/>
    <property type="match status" value="1"/>
</dbReference>
<organism evidence="2 3">
    <name type="scientific">Streptomyces aidingensis</name>
    <dbReference type="NCBI Taxonomy" id="910347"/>
    <lineage>
        <taxon>Bacteria</taxon>
        <taxon>Bacillati</taxon>
        <taxon>Actinomycetota</taxon>
        <taxon>Actinomycetes</taxon>
        <taxon>Kitasatosporales</taxon>
        <taxon>Streptomycetaceae</taxon>
        <taxon>Streptomyces</taxon>
    </lineage>
</organism>
<evidence type="ECO:0000313" key="2">
    <source>
        <dbReference type="EMBL" id="SFC13131.1"/>
    </source>
</evidence>
<dbReference type="EMBL" id="FOLM01000002">
    <property type="protein sequence ID" value="SFC13131.1"/>
    <property type="molecule type" value="Genomic_DNA"/>
</dbReference>
<dbReference type="InterPro" id="IPR010982">
    <property type="entry name" value="Lambda_DNA-bd_dom_sf"/>
</dbReference>
<dbReference type="InterPro" id="IPR043917">
    <property type="entry name" value="DUF5753"/>
</dbReference>
<proteinExistence type="predicted"/>
<protein>
    <submittedName>
        <fullName evidence="2">Helix-turn-helix domain-containing protein</fullName>
    </submittedName>
</protein>
<evidence type="ECO:0000313" key="3">
    <source>
        <dbReference type="Proteomes" id="UP000199207"/>
    </source>
</evidence>
<dbReference type="Pfam" id="PF13560">
    <property type="entry name" value="HTH_31"/>
    <property type="match status" value="1"/>
</dbReference>
<sequence>MADARHVDKSVLSPDAMIARRLRAHRERLGISQREVAVMTGYPQSYIARIETMKQRPSDAVAAMLDEKLGAHREFTDLLEMARELLIEPGAREVVSKETEAVRLRAFTSGVIPGLLQTEDYARSQFRKGLPWDSEEDIAEKAAARVRRHVRVFGKDDPPFYRAVIDEAALARPAHSQRVMAGQLRVLLAYQENPRIKIHVVPFRAYDHGMQSGSLFLLDLEEGGTIGLVESFGTARAVESAREVAFYEELYESVQRLALSEEESSAIIGRYIKDYENEASG</sequence>
<reference evidence="2 3" key="1">
    <citation type="submission" date="2016-10" db="EMBL/GenBank/DDBJ databases">
        <authorList>
            <person name="de Groot N.N."/>
        </authorList>
    </citation>
    <scope>NUCLEOTIDE SEQUENCE [LARGE SCALE GENOMIC DNA]</scope>
    <source>
        <strain evidence="2 3">CGMCC 4.5739</strain>
    </source>
</reference>
<dbReference type="SUPFAM" id="SSF47413">
    <property type="entry name" value="lambda repressor-like DNA-binding domains"/>
    <property type="match status" value="1"/>
</dbReference>
<dbReference type="PROSITE" id="PS50943">
    <property type="entry name" value="HTH_CROC1"/>
    <property type="match status" value="1"/>
</dbReference>
<feature type="domain" description="HTH cro/C1-type" evidence="1">
    <location>
        <begin position="22"/>
        <end position="75"/>
    </location>
</feature>
<dbReference type="RefSeq" id="WP_093837411.1">
    <property type="nucleotide sequence ID" value="NZ_FOLM01000002.1"/>
</dbReference>
<dbReference type="SMART" id="SM00530">
    <property type="entry name" value="HTH_XRE"/>
    <property type="match status" value="1"/>
</dbReference>
<dbReference type="OrthoDB" id="4273809at2"/>
<dbReference type="Gene3D" id="1.10.260.40">
    <property type="entry name" value="lambda repressor-like DNA-binding domains"/>
    <property type="match status" value="1"/>
</dbReference>
<name>A0A1I1GNS5_9ACTN</name>
<gene>
    <name evidence="2" type="ORF">SAMN05421773_10270</name>
</gene>
<dbReference type="Proteomes" id="UP000199207">
    <property type="component" value="Unassembled WGS sequence"/>
</dbReference>
<dbReference type="GO" id="GO:0003677">
    <property type="term" value="F:DNA binding"/>
    <property type="evidence" value="ECO:0007669"/>
    <property type="project" value="InterPro"/>
</dbReference>
<keyword evidence="3" id="KW-1185">Reference proteome</keyword>
<evidence type="ECO:0000259" key="1">
    <source>
        <dbReference type="PROSITE" id="PS50943"/>
    </source>
</evidence>
<accession>A0A1I1GNS5</accession>
<dbReference type="AlphaFoldDB" id="A0A1I1GNS5"/>
<dbReference type="STRING" id="910347.SAMN05421773_10270"/>
<dbReference type="CDD" id="cd00093">
    <property type="entry name" value="HTH_XRE"/>
    <property type="match status" value="1"/>
</dbReference>